<name>A0ABS4FCL9_9BACL</name>
<dbReference type="RefSeq" id="WP_210094947.1">
    <property type="nucleotide sequence ID" value="NZ_JAGGKI010000007.1"/>
</dbReference>
<organism evidence="3 4">
    <name type="scientific">Paenibacillus lactis</name>
    <dbReference type="NCBI Taxonomy" id="228574"/>
    <lineage>
        <taxon>Bacteria</taxon>
        <taxon>Bacillati</taxon>
        <taxon>Bacillota</taxon>
        <taxon>Bacilli</taxon>
        <taxon>Bacillales</taxon>
        <taxon>Paenibacillaceae</taxon>
        <taxon>Paenibacillus</taxon>
    </lineage>
</organism>
<dbReference type="InterPro" id="IPR041698">
    <property type="entry name" value="Methyltransf_25"/>
</dbReference>
<gene>
    <name evidence="3" type="ORF">J2Z18_003110</name>
</gene>
<reference evidence="3 4" key="1">
    <citation type="submission" date="2021-03" db="EMBL/GenBank/DDBJ databases">
        <title>Genomic Encyclopedia of Type Strains, Phase IV (KMG-IV): sequencing the most valuable type-strain genomes for metagenomic binning, comparative biology and taxonomic classification.</title>
        <authorList>
            <person name="Goeker M."/>
        </authorList>
    </citation>
    <scope>NUCLEOTIDE SEQUENCE [LARGE SCALE GENOMIC DNA]</scope>
    <source>
        <strain evidence="3 4">DSM 15596</strain>
    </source>
</reference>
<dbReference type="InterPro" id="IPR029063">
    <property type="entry name" value="SAM-dependent_MTases_sf"/>
</dbReference>
<dbReference type="SUPFAM" id="SSF53335">
    <property type="entry name" value="S-adenosyl-L-methionine-dependent methyltransferases"/>
    <property type="match status" value="1"/>
</dbReference>
<evidence type="ECO:0000313" key="3">
    <source>
        <dbReference type="EMBL" id="MBP1894007.1"/>
    </source>
</evidence>
<keyword evidence="3" id="KW-0830">Ubiquinone</keyword>
<sequence length="256" mass="29562">MLPFDNLEGYRDAEAYDALNDLDETMEGKFFLDLGNLSGGPVLDVACGTGRLTIPLAQQGHDTTGIDITDEMLEAAKRKAAELNVSINWVHADARQFELGRTYRFIFTTGNSFQHFLDRESVDGLLRSIHRHLDENGVFAFETRNPILSRLAVDDDSERDSGSWEDKEGFQCSSTYLRKYDHRKQLEFYKFTNRRWKAGTDVTVTEENFALRYFYPQELESLLYYNGFKLEEMYGNFDKSVFQADSPLMVCVCRKR</sequence>
<feature type="domain" description="Methyltransferase" evidence="2">
    <location>
        <begin position="42"/>
        <end position="137"/>
    </location>
</feature>
<accession>A0ABS4FCL9</accession>
<keyword evidence="4" id="KW-1185">Reference proteome</keyword>
<dbReference type="Gene3D" id="3.40.50.150">
    <property type="entry name" value="Vaccinia Virus protein VP39"/>
    <property type="match status" value="1"/>
</dbReference>
<dbReference type="CDD" id="cd02440">
    <property type="entry name" value="AdoMet_MTases"/>
    <property type="match status" value="1"/>
</dbReference>
<proteinExistence type="predicted"/>
<dbReference type="Proteomes" id="UP000706926">
    <property type="component" value="Unassembled WGS sequence"/>
</dbReference>
<evidence type="ECO:0000259" key="2">
    <source>
        <dbReference type="Pfam" id="PF13649"/>
    </source>
</evidence>
<dbReference type="Pfam" id="PF13649">
    <property type="entry name" value="Methyltransf_25"/>
    <property type="match status" value="1"/>
</dbReference>
<dbReference type="GeneID" id="95405067"/>
<keyword evidence="1" id="KW-0808">Transferase</keyword>
<dbReference type="EMBL" id="JAGGKI010000007">
    <property type="protein sequence ID" value="MBP1894007.1"/>
    <property type="molecule type" value="Genomic_DNA"/>
</dbReference>
<dbReference type="Gene3D" id="2.20.25.110">
    <property type="entry name" value="S-adenosyl-L-methionine-dependent methyltransferases"/>
    <property type="match status" value="1"/>
</dbReference>
<protein>
    <submittedName>
        <fullName evidence="3">Ubiquinone/menaquinone biosynthesis C-methylase UbiE</fullName>
    </submittedName>
</protein>
<dbReference type="PANTHER" id="PTHR43861">
    <property type="entry name" value="TRANS-ACONITATE 2-METHYLTRANSFERASE-RELATED"/>
    <property type="match status" value="1"/>
</dbReference>
<evidence type="ECO:0000313" key="4">
    <source>
        <dbReference type="Proteomes" id="UP000706926"/>
    </source>
</evidence>
<evidence type="ECO:0000256" key="1">
    <source>
        <dbReference type="ARBA" id="ARBA00022679"/>
    </source>
</evidence>
<comment type="caution">
    <text evidence="3">The sequence shown here is derived from an EMBL/GenBank/DDBJ whole genome shotgun (WGS) entry which is preliminary data.</text>
</comment>